<comment type="caution">
    <text evidence="1">The sequence shown here is derived from an EMBL/GenBank/DDBJ whole genome shotgun (WGS) entry which is preliminary data.</text>
</comment>
<proteinExistence type="predicted"/>
<dbReference type="Proteomes" id="UP000215335">
    <property type="component" value="Unassembled WGS sequence"/>
</dbReference>
<keyword evidence="2" id="KW-1185">Reference proteome</keyword>
<sequence>MFEPRVHLGQENIDRYQNETSKESRFKINSHYHSVLFCNFEINSHYLSFKKLYYVI</sequence>
<gene>
    <name evidence="1" type="ORF">TSAR_004084</name>
</gene>
<accession>A0A232F243</accession>
<protein>
    <submittedName>
        <fullName evidence="1">Uncharacterized protein</fullName>
    </submittedName>
</protein>
<organism evidence="1 2">
    <name type="scientific">Trichomalopsis sarcophagae</name>
    <dbReference type="NCBI Taxonomy" id="543379"/>
    <lineage>
        <taxon>Eukaryota</taxon>
        <taxon>Metazoa</taxon>
        <taxon>Ecdysozoa</taxon>
        <taxon>Arthropoda</taxon>
        <taxon>Hexapoda</taxon>
        <taxon>Insecta</taxon>
        <taxon>Pterygota</taxon>
        <taxon>Neoptera</taxon>
        <taxon>Endopterygota</taxon>
        <taxon>Hymenoptera</taxon>
        <taxon>Apocrita</taxon>
        <taxon>Proctotrupomorpha</taxon>
        <taxon>Chalcidoidea</taxon>
        <taxon>Pteromalidae</taxon>
        <taxon>Pteromalinae</taxon>
        <taxon>Trichomalopsis</taxon>
    </lineage>
</organism>
<name>A0A232F243_9HYME</name>
<dbReference type="AlphaFoldDB" id="A0A232F243"/>
<reference evidence="1 2" key="1">
    <citation type="journal article" date="2017" name="Curr. Biol.">
        <title>The Evolution of Venom by Co-option of Single-Copy Genes.</title>
        <authorList>
            <person name="Martinson E.O."/>
            <person name="Mrinalini"/>
            <person name="Kelkar Y.D."/>
            <person name="Chang C.H."/>
            <person name="Werren J.H."/>
        </authorList>
    </citation>
    <scope>NUCLEOTIDE SEQUENCE [LARGE SCALE GENOMIC DNA]</scope>
    <source>
        <strain evidence="1 2">Alberta</strain>
        <tissue evidence="1">Whole body</tissue>
    </source>
</reference>
<evidence type="ECO:0000313" key="2">
    <source>
        <dbReference type="Proteomes" id="UP000215335"/>
    </source>
</evidence>
<evidence type="ECO:0000313" key="1">
    <source>
        <dbReference type="EMBL" id="OXU24652.1"/>
    </source>
</evidence>
<dbReference type="EMBL" id="NNAY01001236">
    <property type="protein sequence ID" value="OXU24652.1"/>
    <property type="molecule type" value="Genomic_DNA"/>
</dbReference>